<feature type="signal peptide" evidence="3">
    <location>
        <begin position="1"/>
        <end position="19"/>
    </location>
</feature>
<evidence type="ECO:0000256" key="2">
    <source>
        <dbReference type="ARBA" id="ARBA00022764"/>
    </source>
</evidence>
<dbReference type="GO" id="GO:0030288">
    <property type="term" value="C:outer membrane-bounded periplasmic space"/>
    <property type="evidence" value="ECO:0007669"/>
    <property type="project" value="TreeGrafter"/>
</dbReference>
<sequence>MKFVLAAALALVAMNSSNAKSASDESYNTIIAAAKTEGKVVLYAPIDSPAMRPLIEDFNRRYPEVEVEFSDLQTTVLYNRYLSEMAAGVPSADVVWNTPMDLQFKLVQDGYAQEYIVREKDKLPTWASWENKLYAVSLDPAVFVYNKAEISGDTLPQSHAELVRILETNPDPFQGRIVSYDIEKAAGGFMMVVQDLKNFSDFWKIPDLFGKTAAQFPSGSGFMIETVGSGENVFGYNQLGSAASKGAAGNANLGIVYPKDYTVVLARTAFISKAARSPNAAKLLLDYLLSEQAQQIIVDNQIAYALRPEVEGELTLKTLSEKIGADKVRPVKIGPDLLEYLDANKRTEFLQKWQQAVAGTQQ</sequence>
<protein>
    <recommendedName>
        <fullName evidence="6">Iron ABC transporter substrate-binding protein</fullName>
    </recommendedName>
</protein>
<dbReference type="Pfam" id="PF01547">
    <property type="entry name" value="SBP_bac_1"/>
    <property type="match status" value="1"/>
</dbReference>
<organism evidence="4 5">
    <name type="scientific">Pseudorhizobium pelagicum</name>
    <dbReference type="NCBI Taxonomy" id="1509405"/>
    <lineage>
        <taxon>Bacteria</taxon>
        <taxon>Pseudomonadati</taxon>
        <taxon>Pseudomonadota</taxon>
        <taxon>Alphaproteobacteria</taxon>
        <taxon>Hyphomicrobiales</taxon>
        <taxon>Rhizobiaceae</taxon>
        <taxon>Rhizobium/Agrobacterium group</taxon>
        <taxon>Pseudorhizobium</taxon>
    </lineage>
</organism>
<feature type="chain" id="PRO_5036759101" description="Iron ABC transporter substrate-binding protein" evidence="3">
    <location>
        <begin position="20"/>
        <end position="362"/>
    </location>
</feature>
<keyword evidence="1 3" id="KW-0732">Signal</keyword>
<dbReference type="InterPro" id="IPR006059">
    <property type="entry name" value="SBP"/>
</dbReference>
<evidence type="ECO:0000256" key="1">
    <source>
        <dbReference type="ARBA" id="ARBA00022729"/>
    </source>
</evidence>
<evidence type="ECO:0000256" key="3">
    <source>
        <dbReference type="SAM" id="SignalP"/>
    </source>
</evidence>
<keyword evidence="5" id="KW-1185">Reference proteome</keyword>
<keyword evidence="2" id="KW-0574">Periplasm</keyword>
<dbReference type="RefSeq" id="WP_037168454.1">
    <property type="nucleotide sequence ID" value="NZ_JOKI01000024.1"/>
</dbReference>
<dbReference type="Gene3D" id="3.40.190.10">
    <property type="entry name" value="Periplasmic binding protein-like II"/>
    <property type="match status" value="2"/>
</dbReference>
<accession>A0A922P2E4</accession>
<dbReference type="AlphaFoldDB" id="A0A922P2E4"/>
<evidence type="ECO:0000313" key="5">
    <source>
        <dbReference type="Proteomes" id="UP000052167"/>
    </source>
</evidence>
<dbReference type="Proteomes" id="UP000052167">
    <property type="component" value="Unassembled WGS sequence"/>
</dbReference>
<gene>
    <name evidence="4" type="ORF">GV68_02860</name>
</gene>
<name>A0A922P2E4_9HYPH</name>
<dbReference type="OrthoDB" id="8673316at2"/>
<proteinExistence type="predicted"/>
<dbReference type="PANTHER" id="PTHR30006:SF25">
    <property type="entry name" value="PHOSPHOGLYCERATE TRANSPORT REGULATORY PROTEIN PGTC"/>
    <property type="match status" value="1"/>
</dbReference>
<comment type="caution">
    <text evidence="4">The sequence shown here is derived from an EMBL/GenBank/DDBJ whole genome shotgun (WGS) entry which is preliminary data.</text>
</comment>
<evidence type="ECO:0000313" key="4">
    <source>
        <dbReference type="EMBL" id="KEQ08252.1"/>
    </source>
</evidence>
<dbReference type="SUPFAM" id="SSF53850">
    <property type="entry name" value="Periplasmic binding protein-like II"/>
    <property type="match status" value="1"/>
</dbReference>
<dbReference type="PANTHER" id="PTHR30006">
    <property type="entry name" value="THIAMINE-BINDING PERIPLASMIC PROTEIN-RELATED"/>
    <property type="match status" value="1"/>
</dbReference>
<evidence type="ECO:0008006" key="6">
    <source>
        <dbReference type="Google" id="ProtNLM"/>
    </source>
</evidence>
<dbReference type="EMBL" id="JOKJ01000010">
    <property type="protein sequence ID" value="KEQ08252.1"/>
    <property type="molecule type" value="Genomic_DNA"/>
</dbReference>
<reference evidence="4 5" key="1">
    <citation type="submission" date="2014-06" db="EMBL/GenBank/DDBJ databases">
        <title>Rhizobium pelagicum/R2-400B4.</title>
        <authorList>
            <person name="Kimes N.E."/>
            <person name="Lopez-Perez M."/>
        </authorList>
    </citation>
    <scope>NUCLEOTIDE SEQUENCE [LARGE SCALE GENOMIC DNA]</scope>
    <source>
        <strain evidence="4 5">R2-400B4</strain>
    </source>
</reference>